<dbReference type="RefSeq" id="WP_092693175.1">
    <property type="nucleotide sequence ID" value="NZ_CBDDGO010000004.1"/>
</dbReference>
<accession>A0A1H9UED0</accession>
<dbReference type="AlphaFoldDB" id="A0A1H9UED0"/>
<dbReference type="GO" id="GO:0016020">
    <property type="term" value="C:membrane"/>
    <property type="evidence" value="ECO:0007669"/>
    <property type="project" value="InterPro"/>
</dbReference>
<evidence type="ECO:0000256" key="1">
    <source>
        <dbReference type="SAM" id="MobiDB-lite"/>
    </source>
</evidence>
<protein>
    <submittedName>
        <fullName evidence="3">UPF0716 protein FxsA</fullName>
    </submittedName>
</protein>
<dbReference type="OrthoDB" id="9792788at2"/>
<evidence type="ECO:0000313" key="3">
    <source>
        <dbReference type="EMBL" id="SES07920.1"/>
    </source>
</evidence>
<keyword evidence="2" id="KW-0472">Membrane</keyword>
<keyword evidence="4" id="KW-1185">Reference proteome</keyword>
<dbReference type="InterPro" id="IPR007313">
    <property type="entry name" value="FxsA"/>
</dbReference>
<proteinExistence type="predicted"/>
<feature type="compositionally biased region" description="Pro residues" evidence="1">
    <location>
        <begin position="124"/>
        <end position="140"/>
    </location>
</feature>
<evidence type="ECO:0000313" key="4">
    <source>
        <dbReference type="Proteomes" id="UP000198885"/>
    </source>
</evidence>
<dbReference type="EMBL" id="FOGU01000005">
    <property type="protein sequence ID" value="SES07920.1"/>
    <property type="molecule type" value="Genomic_DNA"/>
</dbReference>
<name>A0A1H9UED0_9RHOB</name>
<feature type="compositionally biased region" description="Acidic residues" evidence="1">
    <location>
        <begin position="149"/>
        <end position="158"/>
    </location>
</feature>
<feature type="region of interest" description="Disordered" evidence="1">
    <location>
        <begin position="118"/>
        <end position="174"/>
    </location>
</feature>
<gene>
    <name evidence="3" type="ORF">SAMN04490244_105237</name>
</gene>
<dbReference type="Proteomes" id="UP000198885">
    <property type="component" value="Unassembled WGS sequence"/>
</dbReference>
<dbReference type="PANTHER" id="PTHR35335:SF1">
    <property type="entry name" value="UPF0716 PROTEIN FXSA"/>
    <property type="match status" value="1"/>
</dbReference>
<keyword evidence="2" id="KW-1133">Transmembrane helix</keyword>
<dbReference type="STRING" id="641238.SAMN04490244_105237"/>
<sequence>MWLFALFVAVPLIEIALFIQVGGLIGLWPTLLIVLLTAMAGTYLVRTQGAGALSDVKRSLNGMRDPTEPLAHGAMILVAGLLLLTPGFFTDAVGFALLTPPLRKLAIRELGKRIEVHAVGSGPRPGPGYDPRGPSGPRPGGPSGRGDTIEGEFTEVDPESQKRPTHSPSGWTRH</sequence>
<keyword evidence="2" id="KW-0812">Transmembrane</keyword>
<evidence type="ECO:0000256" key="2">
    <source>
        <dbReference type="SAM" id="Phobius"/>
    </source>
</evidence>
<dbReference type="PANTHER" id="PTHR35335">
    <property type="entry name" value="UPF0716 PROTEIN FXSA"/>
    <property type="match status" value="1"/>
</dbReference>
<organism evidence="3 4">
    <name type="scientific">Tranquillimonas rosea</name>
    <dbReference type="NCBI Taxonomy" id="641238"/>
    <lineage>
        <taxon>Bacteria</taxon>
        <taxon>Pseudomonadati</taxon>
        <taxon>Pseudomonadota</taxon>
        <taxon>Alphaproteobacteria</taxon>
        <taxon>Rhodobacterales</taxon>
        <taxon>Roseobacteraceae</taxon>
        <taxon>Tranquillimonas</taxon>
    </lineage>
</organism>
<feature type="transmembrane region" description="Helical" evidence="2">
    <location>
        <begin position="70"/>
        <end position="89"/>
    </location>
</feature>
<dbReference type="NCBIfam" id="NF008528">
    <property type="entry name" value="PRK11463.1-2"/>
    <property type="match status" value="1"/>
</dbReference>
<dbReference type="Pfam" id="PF04186">
    <property type="entry name" value="FxsA"/>
    <property type="match status" value="1"/>
</dbReference>
<reference evidence="3 4" key="1">
    <citation type="submission" date="2016-10" db="EMBL/GenBank/DDBJ databases">
        <authorList>
            <person name="de Groot N.N."/>
        </authorList>
    </citation>
    <scope>NUCLEOTIDE SEQUENCE [LARGE SCALE GENOMIC DNA]</scope>
    <source>
        <strain evidence="3 4">DSM 23042</strain>
    </source>
</reference>